<dbReference type="InterPro" id="IPR006626">
    <property type="entry name" value="PbH1"/>
</dbReference>
<evidence type="ECO:0000256" key="8">
    <source>
        <dbReference type="ARBA" id="ARBA00023180"/>
    </source>
</evidence>
<reference evidence="12" key="1">
    <citation type="submission" date="2020-10" db="EMBL/GenBank/DDBJ databases">
        <authorList>
            <person name="Kikuchi T."/>
        </authorList>
    </citation>
    <scope>NUCLEOTIDE SEQUENCE</scope>
    <source>
        <strain evidence="12">NKZ352</strain>
    </source>
</reference>
<dbReference type="SUPFAM" id="SSF56487">
    <property type="entry name" value="SRCR-like"/>
    <property type="match status" value="2"/>
</dbReference>
<dbReference type="InterPro" id="IPR012334">
    <property type="entry name" value="Pectin_lyas_fold"/>
</dbReference>
<dbReference type="Gene3D" id="2.160.20.10">
    <property type="entry name" value="Single-stranded right-handed beta-helix, Pectin lyase-like"/>
    <property type="match status" value="3"/>
</dbReference>
<dbReference type="Proteomes" id="UP000835052">
    <property type="component" value="Unassembled WGS sequence"/>
</dbReference>
<comment type="caution">
    <text evidence="9">Lacks conserved residue(s) required for the propagation of feature annotation.</text>
</comment>
<dbReference type="PROSITE" id="PS50287">
    <property type="entry name" value="SRCR_2"/>
    <property type="match status" value="2"/>
</dbReference>
<feature type="compositionally biased region" description="Basic and acidic residues" evidence="10">
    <location>
        <begin position="2076"/>
        <end position="2087"/>
    </location>
</feature>
<protein>
    <recommendedName>
        <fullName evidence="11">SRCR domain-containing protein</fullName>
    </recommendedName>
</protein>
<gene>
    <name evidence="12" type="ORF">CAUJ_LOCUS5607</name>
</gene>
<dbReference type="InterPro" id="IPR011050">
    <property type="entry name" value="Pectin_lyase_fold/virulence"/>
</dbReference>
<keyword evidence="7 9" id="KW-1015">Disulfide bond</keyword>
<evidence type="ECO:0000256" key="1">
    <source>
        <dbReference type="ARBA" id="ARBA00004167"/>
    </source>
</evidence>
<dbReference type="PANTHER" id="PTHR47653">
    <property type="entry name" value="PROTEIN BARK BEETLE"/>
    <property type="match status" value="1"/>
</dbReference>
<evidence type="ECO:0000256" key="7">
    <source>
        <dbReference type="ARBA" id="ARBA00023157"/>
    </source>
</evidence>
<feature type="region of interest" description="Disordered" evidence="10">
    <location>
        <begin position="2063"/>
        <end position="2087"/>
    </location>
</feature>
<dbReference type="SMART" id="SM00202">
    <property type="entry name" value="SR"/>
    <property type="match status" value="2"/>
</dbReference>
<dbReference type="InterPro" id="IPR053243">
    <property type="entry name" value="SJ_maturation_regulator"/>
</dbReference>
<feature type="disulfide bond" evidence="9">
    <location>
        <begin position="663"/>
        <end position="673"/>
    </location>
</feature>
<dbReference type="PROSITE" id="PS00420">
    <property type="entry name" value="SRCR_1"/>
    <property type="match status" value="1"/>
</dbReference>
<evidence type="ECO:0000313" key="13">
    <source>
        <dbReference type="Proteomes" id="UP000835052"/>
    </source>
</evidence>
<keyword evidence="5" id="KW-1133">Transmembrane helix</keyword>
<accession>A0A8S1H4H9</accession>
<evidence type="ECO:0000259" key="11">
    <source>
        <dbReference type="PROSITE" id="PS50287"/>
    </source>
</evidence>
<keyword evidence="8" id="KW-0325">Glycoprotein</keyword>
<dbReference type="SMART" id="SM00710">
    <property type="entry name" value="PbH1"/>
    <property type="match status" value="18"/>
</dbReference>
<keyword evidence="6" id="KW-0472">Membrane</keyword>
<dbReference type="Pfam" id="PF00530">
    <property type="entry name" value="SRCR"/>
    <property type="match status" value="2"/>
</dbReference>
<evidence type="ECO:0000256" key="4">
    <source>
        <dbReference type="ARBA" id="ARBA00022737"/>
    </source>
</evidence>
<dbReference type="GO" id="GO:0045217">
    <property type="term" value="P:cell-cell junction maintenance"/>
    <property type="evidence" value="ECO:0007669"/>
    <property type="project" value="TreeGrafter"/>
</dbReference>
<feature type="domain" description="SRCR" evidence="11">
    <location>
        <begin position="589"/>
        <end position="697"/>
    </location>
</feature>
<evidence type="ECO:0000256" key="10">
    <source>
        <dbReference type="SAM" id="MobiDB-lite"/>
    </source>
</evidence>
<feature type="domain" description="SRCR" evidence="11">
    <location>
        <begin position="1485"/>
        <end position="1598"/>
    </location>
</feature>
<proteinExistence type="predicted"/>
<evidence type="ECO:0000256" key="3">
    <source>
        <dbReference type="ARBA" id="ARBA00022729"/>
    </source>
</evidence>
<dbReference type="EMBL" id="CAJGYM010000011">
    <property type="protein sequence ID" value="CAD6189688.1"/>
    <property type="molecule type" value="Genomic_DNA"/>
</dbReference>
<keyword evidence="13" id="KW-1185">Reference proteome</keyword>
<evidence type="ECO:0000313" key="12">
    <source>
        <dbReference type="EMBL" id="CAD6189688.1"/>
    </source>
</evidence>
<keyword evidence="3" id="KW-0732">Signal</keyword>
<dbReference type="OrthoDB" id="5857313at2759"/>
<dbReference type="InterPro" id="IPR001190">
    <property type="entry name" value="SRCR"/>
</dbReference>
<keyword evidence="4" id="KW-0677">Repeat</keyword>
<comment type="caution">
    <text evidence="12">The sequence shown here is derived from an EMBL/GenBank/DDBJ whole genome shotgun (WGS) entry which is preliminary data.</text>
</comment>
<dbReference type="Gene3D" id="3.10.250.10">
    <property type="entry name" value="SRCR-like domain"/>
    <property type="match status" value="2"/>
</dbReference>
<keyword evidence="2" id="KW-0812">Transmembrane</keyword>
<feature type="disulfide bond" evidence="9">
    <location>
        <begin position="1563"/>
        <end position="1573"/>
    </location>
</feature>
<evidence type="ECO:0000256" key="2">
    <source>
        <dbReference type="ARBA" id="ARBA00022692"/>
    </source>
</evidence>
<dbReference type="SUPFAM" id="SSF51126">
    <property type="entry name" value="Pectin lyase-like"/>
    <property type="match status" value="4"/>
</dbReference>
<evidence type="ECO:0000256" key="9">
    <source>
        <dbReference type="PROSITE-ProRule" id="PRU00196"/>
    </source>
</evidence>
<name>A0A8S1H4H9_9PELO</name>
<dbReference type="FunFam" id="3.10.250.10:FF:000016">
    <property type="entry name" value="Scavenger receptor cysteine-rich protein type 12"/>
    <property type="match status" value="1"/>
</dbReference>
<comment type="subcellular location">
    <subcellularLocation>
        <location evidence="1">Membrane</location>
        <topology evidence="1">Single-pass membrane protein</topology>
    </subcellularLocation>
</comment>
<dbReference type="GO" id="GO:0016020">
    <property type="term" value="C:membrane"/>
    <property type="evidence" value="ECO:0007669"/>
    <property type="project" value="UniProtKB-SubCell"/>
</dbReference>
<evidence type="ECO:0000256" key="6">
    <source>
        <dbReference type="ARBA" id="ARBA00023136"/>
    </source>
</evidence>
<dbReference type="InterPro" id="IPR036772">
    <property type="entry name" value="SRCR-like_dom_sf"/>
</dbReference>
<dbReference type="PANTHER" id="PTHR47653:SF1">
    <property type="entry name" value="DELETED IN MALIGNANT BRAIN TUMORS 1 PROTEIN"/>
    <property type="match status" value="1"/>
</dbReference>
<evidence type="ECO:0000256" key="5">
    <source>
        <dbReference type="ARBA" id="ARBA00022989"/>
    </source>
</evidence>
<sequence length="2087" mass="239295">MNDLQTVSLPPRLPYTYSLQWLYIRDRNRHREGVNSSSTLVICDANEHGDNACAIPRLRIPIRDRVYPQSISFKSAGRPMYLALEHLVDGENVGYVQGDVQLLFRIHASVLDKAYYGLNVTHCIIDENIGNGVRANDVRERTALTNVTLEANQGYAGFYVNGGAADIWINETRILKNWGDGINVSYVGGSITINGTRIEKNRWRGAAFHYNQSLPFHALHQEVIFKGRPSNNMFYLPTIISENEWGGVLIGNYCISSRLHVEPKVLISWVEFVHNRYHPALEVFSCQDRNVARTYVDVTGNRVEGNLGYGMRIAPAVNILAVISSNQFLNNNDTALYIRNAQWPQLGNLPANVTISKNAFKFNHAKYIISIGLNEGSPRQFLTFNQQNEIRANTVFDPFPDLPPRSTPYAAMVVSSSNVKIHRNCFKNERAKYEIATELQEHAKWIDARENNWGSPIVGQFIDKIFDQFYRYSLATIDIDPFMAVCNQRVPHITPQNEVFRQFRKDSQSNTLGGIIYENHDLLKGRYTVTDDLQIVPGAKLTIGSGSVLEFQFGVGMLVQGELTRNEFESDERVVFTSAPFTLESRPNIRLINDDGNAAVTEGRLEVFIDDQWGTVCNRSWTAFHTVLACNQLGLIADVQFFENWRIFPSKGDLPMIVDNIRCEETEVDITKCRHDGVRHNAGAGCRPTEVVGLRCLEPRWAGVRYSLLANPPTVTGQTTMDNWLIEKGGLYNFRTSEFCSAFQIDWNYHTFHRLEVKNNFWDGIDVIYNDLIKKPAIRKSWITNNRRNGLHLRSAGITVENVTINYSGQSGIRYNPSISALTQKDIVSWLELREQPEQEANNIFHIPKNGLDHIEVLESSLNQRKFLVAKETEDCPAGDTCDYHLRITATGYEYGLQAKLAIQIVNPASNISDEDAIFTDSATGKSWSARKDHIYFPVVSHSNEIRMHYKRSYGRPKLIILVLFLDAQEYLDRFVHIYQSKIEDNQYGFSASHYSNLTFDDGTLSNRWNNEKLWIQKVNFTRNSEAVMWIHSPQHAVLPNTPIAQITYHFDNCSVINNTGPIIESHRDLYASANVFHWIIWSSTFANNTNSGLAVALPDTVDLLARQQHSFFMTENRFEGNEGFRVLLDGYYAFVNMSSNNFTDNWAPKRFGMVELRGMEKQMYIERNRFFNNWGHWMIKLDIMSQYLKMLHVPAFIQYNYIEHNHFIKPKSDYVDMWPRSYAVGVFGAQKIDIHFNRFKNLLIDFELVSGCKYTQFDDSMNVTFNWWGTGNEAEIAQRIFDFDDWNTFTLARFSPFYVTNGLFINFWFNPWRDGQIAQATYIEPSVFDLKGRVYESKNMSLIVERWHQFPHYYRPYRPYRITRDVTIMPGATLTIEEGVEVHVWPNVRILVLGNLIADGTYWQPIRFKPINTTEFDEIRGRIPSQYKRKRRFVDWTIKRRTDTVMRQERFLRQKRSDRSRQDQVYKEFPTLFRDDPYYQRFSVSLNRNGSEIGRSGFLEIYNATTGELVPSCDRQFTIRNAQVVCRELGLETMNAYHWMTPRWDYNPRVRLVKTYMEPRECRGDEPSLDRCDLRLSGNRDQWQCNDNEHFNYIYCGSNRSLSREYIGNWGGITFAEGHLELQPSSLKEGSVLRNVEIVGGGSGHNDSWQSAGLQLFHRSPIIDHVNVTNSSMHAVQVINPREKVVLSNLNVTDNKGQGVNILTTFIQAPTSNQEILERPLSIPYFAQGMLDMCASAKTIKLTNRILIYYKYDSYPVDCVKIFSSEGRRIAFRLVQTNFYLNEADLGRPDALKVYNSASLHPMNLVAEFRSKGFNSPTTSVTGETLALHIRASAADGIYGFIAEISAVPSVPDNQNVGEVVIRNSRIDNNDRGAIDYMNSGEMSPSLVIEDCSISFNGIHLYGNISTAMQAVQLNLHNTMFLLFRSNSLAHNRGGLYISATSSSPVARLQALIKNCLFSHNTNSTTFALLGNNYQVATLLNNVISLNYALYHDTIVVQDAAMNMTRNVVFGNTGLHTVDVHANARMSSDSTVFFFNHFYDNHALGSGLQYAERYGYLPVHERDESRDRPRRKRQVKDFYSETFEKG</sequence>
<organism evidence="12 13">
    <name type="scientific">Caenorhabditis auriculariae</name>
    <dbReference type="NCBI Taxonomy" id="2777116"/>
    <lineage>
        <taxon>Eukaryota</taxon>
        <taxon>Metazoa</taxon>
        <taxon>Ecdysozoa</taxon>
        <taxon>Nematoda</taxon>
        <taxon>Chromadorea</taxon>
        <taxon>Rhabditida</taxon>
        <taxon>Rhabditina</taxon>
        <taxon>Rhabditomorpha</taxon>
        <taxon>Rhabditoidea</taxon>
        <taxon>Rhabditidae</taxon>
        <taxon>Peloderinae</taxon>
        <taxon>Caenorhabditis</taxon>
    </lineage>
</organism>